<dbReference type="AlphaFoldDB" id="A0AAJ5RGB2"/>
<evidence type="ECO:0000256" key="1">
    <source>
        <dbReference type="SAM" id="MobiDB-lite"/>
    </source>
</evidence>
<evidence type="ECO:0000313" key="2">
    <source>
        <dbReference type="EMBL" id="WDC91829.1"/>
    </source>
</evidence>
<evidence type="ECO:0000313" key="3">
    <source>
        <dbReference type="Proteomes" id="UP001215533"/>
    </source>
</evidence>
<dbReference type="GeneID" id="80426634"/>
<protein>
    <submittedName>
        <fullName evidence="2">Uncharacterized protein</fullName>
    </submittedName>
</protein>
<gene>
    <name evidence="2" type="ORF">PSR33_06475</name>
</gene>
<feature type="region of interest" description="Disordered" evidence="1">
    <location>
        <begin position="17"/>
        <end position="42"/>
    </location>
</feature>
<name>A0AAJ5RGB2_LATCU</name>
<dbReference type="Proteomes" id="UP001215533">
    <property type="component" value="Chromosome"/>
</dbReference>
<reference evidence="2" key="1">
    <citation type="submission" date="2023-02" db="EMBL/GenBank/DDBJ databases">
        <title>Complete genome sequence of Lactobacillus curvatus CACC879 isolated from Pig feces.</title>
        <authorList>
            <person name="Park S."/>
            <person name="Park M.A."/>
            <person name="Kim D.-H."/>
            <person name="Kim Y."/>
        </authorList>
    </citation>
    <scope>NUCLEOTIDE SEQUENCE</scope>
    <source>
        <strain evidence="2">CACC879</strain>
    </source>
</reference>
<proteinExistence type="predicted"/>
<organism evidence="2 3">
    <name type="scientific">Latilactobacillus curvatus</name>
    <name type="common">Lactobacillus curvatus</name>
    <dbReference type="NCBI Taxonomy" id="28038"/>
    <lineage>
        <taxon>Bacteria</taxon>
        <taxon>Bacillati</taxon>
        <taxon>Bacillota</taxon>
        <taxon>Bacilli</taxon>
        <taxon>Lactobacillales</taxon>
        <taxon>Lactobacillaceae</taxon>
        <taxon>Latilactobacillus</taxon>
    </lineage>
</organism>
<dbReference type="EMBL" id="CP117683">
    <property type="protein sequence ID" value="WDC91829.1"/>
    <property type="molecule type" value="Genomic_DNA"/>
</dbReference>
<sequence>MVVYVFGLPSPKDVYKRAKDKIRKQKKDKEKKAEEGPVATTA</sequence>
<accession>A0AAJ5RGB2</accession>
<dbReference type="RefSeq" id="WP_004271280.1">
    <property type="nucleotide sequence ID" value="NZ_BJOQ01000061.1"/>
</dbReference>